<feature type="domain" description="DRBM" evidence="3">
    <location>
        <begin position="101"/>
        <end position="165"/>
    </location>
</feature>
<comment type="caution">
    <text evidence="4">The sequence shown here is derived from an EMBL/GenBank/DDBJ whole genome shotgun (WGS) entry which is preliminary data.</text>
</comment>
<accession>A0A5M8Q437</accession>
<dbReference type="CDD" id="cd00048">
    <property type="entry name" value="DSRM_SF"/>
    <property type="match status" value="1"/>
</dbReference>
<dbReference type="PROSITE" id="PS50137">
    <property type="entry name" value="DS_RBD"/>
    <property type="match status" value="1"/>
</dbReference>
<feature type="compositionally biased region" description="Polar residues" evidence="2">
    <location>
        <begin position="42"/>
        <end position="51"/>
    </location>
</feature>
<dbReference type="Gene3D" id="3.30.160.20">
    <property type="match status" value="2"/>
</dbReference>
<evidence type="ECO:0000259" key="3">
    <source>
        <dbReference type="PROSITE" id="PS50137"/>
    </source>
</evidence>
<dbReference type="InterPro" id="IPR014720">
    <property type="entry name" value="dsRBD_dom"/>
</dbReference>
<protein>
    <recommendedName>
        <fullName evidence="3">DRBM domain-containing protein</fullName>
    </recommendedName>
</protein>
<reference evidence="4 5" key="1">
    <citation type="submission" date="2019-09" db="EMBL/GenBank/DDBJ databases">
        <title>The hologenome of the rock-dwelling lichen Lasallia pustulata.</title>
        <authorList>
            <person name="Greshake Tzovaras B."/>
            <person name="Segers F."/>
            <person name="Bicker A."/>
            <person name="Dal Grande F."/>
            <person name="Otte J."/>
            <person name="Hankeln T."/>
            <person name="Schmitt I."/>
            <person name="Ebersberger I."/>
        </authorList>
    </citation>
    <scope>NUCLEOTIDE SEQUENCE [LARGE SCALE GENOMIC DNA]</scope>
    <source>
        <strain evidence="4">A1-1</strain>
    </source>
</reference>
<dbReference type="Pfam" id="PF00035">
    <property type="entry name" value="dsrm"/>
    <property type="match status" value="1"/>
</dbReference>
<feature type="compositionally biased region" description="Acidic residues" evidence="2">
    <location>
        <begin position="327"/>
        <end position="352"/>
    </location>
</feature>
<organism evidence="4 5">
    <name type="scientific">Lasallia pustulata</name>
    <dbReference type="NCBI Taxonomy" id="136370"/>
    <lineage>
        <taxon>Eukaryota</taxon>
        <taxon>Fungi</taxon>
        <taxon>Dikarya</taxon>
        <taxon>Ascomycota</taxon>
        <taxon>Pezizomycotina</taxon>
        <taxon>Lecanoromycetes</taxon>
        <taxon>OSLEUM clade</taxon>
        <taxon>Umbilicariomycetidae</taxon>
        <taxon>Umbilicariales</taxon>
        <taxon>Umbilicariaceae</taxon>
        <taxon>Lasallia</taxon>
    </lineage>
</organism>
<dbReference type="AlphaFoldDB" id="A0A5M8Q437"/>
<keyword evidence="1" id="KW-0694">RNA-binding</keyword>
<evidence type="ECO:0000256" key="1">
    <source>
        <dbReference type="PROSITE-ProRule" id="PRU00266"/>
    </source>
</evidence>
<dbReference type="OrthoDB" id="5222339at2759"/>
<dbReference type="SUPFAM" id="SSF54768">
    <property type="entry name" value="dsRNA-binding domain-like"/>
    <property type="match status" value="2"/>
</dbReference>
<gene>
    <name evidence="4" type="ORF">FRX48_00856</name>
</gene>
<proteinExistence type="predicted"/>
<evidence type="ECO:0000313" key="5">
    <source>
        <dbReference type="Proteomes" id="UP000324767"/>
    </source>
</evidence>
<name>A0A5M8Q437_9LECA</name>
<dbReference type="Proteomes" id="UP000324767">
    <property type="component" value="Unassembled WGS sequence"/>
</dbReference>
<feature type="region of interest" description="Disordered" evidence="2">
    <location>
        <begin position="10"/>
        <end position="51"/>
    </location>
</feature>
<sequence>MADLLRHLIVPGSPESFHTANSDKAPSPPPSSETTEEARLTSPRSENPCSTATVHTTALQAAGLPVYDIDEYLASPATQAILDSSRDPTEPVQIGGPKTSHFVPLLNTLCQAKGLTPVYEILAQDGRFGAKLIVGGETVEREGTWTTKKEAREKLAECGVEVVRDLTPTAASAVTNGDNWVGKLEEYHTQLSPPSGSPIYTTFALGPHFATEVEIPSQPTHRFGSRHQPFPSKRLAKAAAAHCAIEWLIAQGALLPDGTPIRRAKKPSLAPPPSRRRLPPPHPQRGPQRQLSPRNPSPTASRRSARGWGWGRRNTGDVCGGGGGKGDEEEGDEAGDEGLVLDDDNDDDDDGSYDGLNGNGKALDRWVWGFEKAWTVGRGSMATLQQASEPYSR</sequence>
<evidence type="ECO:0000256" key="2">
    <source>
        <dbReference type="SAM" id="MobiDB-lite"/>
    </source>
</evidence>
<feature type="region of interest" description="Disordered" evidence="2">
    <location>
        <begin position="258"/>
        <end position="361"/>
    </location>
</feature>
<evidence type="ECO:0000313" key="4">
    <source>
        <dbReference type="EMBL" id="KAA6416137.1"/>
    </source>
</evidence>
<dbReference type="EMBL" id="VXIT01000001">
    <property type="protein sequence ID" value="KAA6416137.1"/>
    <property type="molecule type" value="Genomic_DNA"/>
</dbReference>
<dbReference type="GO" id="GO:0003723">
    <property type="term" value="F:RNA binding"/>
    <property type="evidence" value="ECO:0007669"/>
    <property type="project" value="UniProtKB-UniRule"/>
</dbReference>
<feature type="compositionally biased region" description="Polar residues" evidence="2">
    <location>
        <begin position="290"/>
        <end position="299"/>
    </location>
</feature>